<feature type="transmembrane region" description="Helical" evidence="9">
    <location>
        <begin position="187"/>
        <end position="205"/>
    </location>
</feature>
<dbReference type="EMBL" id="CADCTC010000172">
    <property type="protein sequence ID" value="CAA9269681.1"/>
    <property type="molecule type" value="Genomic_DNA"/>
</dbReference>
<dbReference type="InterPro" id="IPR020846">
    <property type="entry name" value="MFS_dom"/>
</dbReference>
<dbReference type="SUPFAM" id="SSF103473">
    <property type="entry name" value="MFS general substrate transporter"/>
    <property type="match status" value="2"/>
</dbReference>
<organism evidence="11">
    <name type="scientific">uncultured Chloroflexota bacterium</name>
    <dbReference type="NCBI Taxonomy" id="166587"/>
    <lineage>
        <taxon>Bacteria</taxon>
        <taxon>Bacillati</taxon>
        <taxon>Chloroflexota</taxon>
        <taxon>environmental samples</taxon>
    </lineage>
</organism>
<feature type="transmembrane region" description="Helical" evidence="9">
    <location>
        <begin position="319"/>
        <end position="338"/>
    </location>
</feature>
<evidence type="ECO:0000256" key="1">
    <source>
        <dbReference type="ARBA" id="ARBA00004651"/>
    </source>
</evidence>
<dbReference type="GO" id="GO:0005886">
    <property type="term" value="C:plasma membrane"/>
    <property type="evidence" value="ECO:0007669"/>
    <property type="project" value="UniProtKB-SubCell"/>
</dbReference>
<dbReference type="GO" id="GO:0022857">
    <property type="term" value="F:transmembrane transporter activity"/>
    <property type="evidence" value="ECO:0007669"/>
    <property type="project" value="InterPro"/>
</dbReference>
<reference evidence="11" key="1">
    <citation type="submission" date="2020-02" db="EMBL/GenBank/DDBJ databases">
        <authorList>
            <person name="Meier V. D."/>
        </authorList>
    </citation>
    <scope>NUCLEOTIDE SEQUENCE</scope>
    <source>
        <strain evidence="11">AVDCRST_MAG77</strain>
    </source>
</reference>
<keyword evidence="5 9" id="KW-0812">Transmembrane</keyword>
<keyword evidence="3" id="KW-0813">Transport</keyword>
<accession>A0A6J4J714</accession>
<dbReference type="InterPro" id="IPR011701">
    <property type="entry name" value="MFS"/>
</dbReference>
<protein>
    <submittedName>
        <fullName evidence="11">Uncharacterized MFS-type transporter</fullName>
    </submittedName>
</protein>
<feature type="transmembrane region" description="Helical" evidence="9">
    <location>
        <begin position="415"/>
        <end position="441"/>
    </location>
</feature>
<evidence type="ECO:0000256" key="7">
    <source>
        <dbReference type="ARBA" id="ARBA00023136"/>
    </source>
</evidence>
<feature type="transmembrane region" description="Helical" evidence="9">
    <location>
        <begin position="97"/>
        <end position="116"/>
    </location>
</feature>
<dbReference type="CDD" id="cd17321">
    <property type="entry name" value="MFS_MMR_MDR_like"/>
    <property type="match status" value="1"/>
</dbReference>
<dbReference type="AlphaFoldDB" id="A0A6J4J714"/>
<feature type="domain" description="Major facilitator superfamily (MFS) profile" evidence="10">
    <location>
        <begin position="31"/>
        <end position="476"/>
    </location>
</feature>
<feature type="compositionally biased region" description="Polar residues" evidence="8">
    <location>
        <begin position="1"/>
        <end position="11"/>
    </location>
</feature>
<evidence type="ECO:0000256" key="5">
    <source>
        <dbReference type="ARBA" id="ARBA00022692"/>
    </source>
</evidence>
<evidence type="ECO:0000313" key="11">
    <source>
        <dbReference type="EMBL" id="CAA9269681.1"/>
    </source>
</evidence>
<keyword evidence="4" id="KW-1003">Cell membrane</keyword>
<dbReference type="Pfam" id="PF07690">
    <property type="entry name" value="MFS_1"/>
    <property type="match status" value="2"/>
</dbReference>
<feature type="transmembrane region" description="Helical" evidence="9">
    <location>
        <begin position="376"/>
        <end position="394"/>
    </location>
</feature>
<feature type="transmembrane region" description="Helical" evidence="9">
    <location>
        <begin position="453"/>
        <end position="470"/>
    </location>
</feature>
<evidence type="ECO:0000259" key="10">
    <source>
        <dbReference type="PROSITE" id="PS50850"/>
    </source>
</evidence>
<feature type="transmembrane region" description="Helical" evidence="9">
    <location>
        <begin position="217"/>
        <end position="236"/>
    </location>
</feature>
<keyword evidence="7 9" id="KW-0472">Membrane</keyword>
<feature type="region of interest" description="Disordered" evidence="8">
    <location>
        <begin position="1"/>
        <end position="21"/>
    </location>
</feature>
<keyword evidence="6 9" id="KW-1133">Transmembrane helix</keyword>
<gene>
    <name evidence="11" type="ORF">AVDCRST_MAG77-3129</name>
</gene>
<evidence type="ECO:0000256" key="4">
    <source>
        <dbReference type="ARBA" id="ARBA00022475"/>
    </source>
</evidence>
<evidence type="ECO:0000256" key="9">
    <source>
        <dbReference type="SAM" id="Phobius"/>
    </source>
</evidence>
<evidence type="ECO:0000256" key="8">
    <source>
        <dbReference type="SAM" id="MobiDB-lite"/>
    </source>
</evidence>
<proteinExistence type="inferred from homology"/>
<dbReference type="PANTHER" id="PTHR42718">
    <property type="entry name" value="MAJOR FACILITATOR SUPERFAMILY MULTIDRUG TRANSPORTER MFSC"/>
    <property type="match status" value="1"/>
</dbReference>
<dbReference type="Gene3D" id="1.20.1250.20">
    <property type="entry name" value="MFS general substrate transporter like domains"/>
    <property type="match status" value="1"/>
</dbReference>
<dbReference type="PROSITE" id="PS50850">
    <property type="entry name" value="MFS"/>
    <property type="match status" value="1"/>
</dbReference>
<comment type="subcellular location">
    <subcellularLocation>
        <location evidence="1">Cell membrane</location>
        <topology evidence="1">Multi-pass membrane protein</topology>
    </subcellularLocation>
</comment>
<dbReference type="NCBIfam" id="TIGR00711">
    <property type="entry name" value="efflux_EmrB"/>
    <property type="match status" value="1"/>
</dbReference>
<name>A0A6J4J714_9CHLR</name>
<dbReference type="PANTHER" id="PTHR42718:SF9">
    <property type="entry name" value="MAJOR FACILITATOR SUPERFAMILY MULTIDRUG TRANSPORTER MFSC"/>
    <property type="match status" value="1"/>
</dbReference>
<dbReference type="InterPro" id="IPR004638">
    <property type="entry name" value="EmrB-like"/>
</dbReference>
<dbReference type="PRINTS" id="PR01036">
    <property type="entry name" value="TCRTETB"/>
</dbReference>
<comment type="similarity">
    <text evidence="2">Belongs to the major facilitator superfamily. EmrB family.</text>
</comment>
<feature type="transmembrane region" description="Helical" evidence="9">
    <location>
        <begin position="277"/>
        <end position="299"/>
    </location>
</feature>
<evidence type="ECO:0000256" key="3">
    <source>
        <dbReference type="ARBA" id="ARBA00022448"/>
    </source>
</evidence>
<feature type="transmembrane region" description="Helical" evidence="9">
    <location>
        <begin position="66"/>
        <end position="85"/>
    </location>
</feature>
<sequence length="479" mass="49013">MSSSNGPSTTVPAPGGVSSAPRLSDRQLALATVLVGTGAVMSSLSGSSLNVALPQLAATFDVAPATIAWVSLGYSLITASTLTIFGRLADMRGRKRLYALGVLLFLVGSALGGTSSSVGALIAWRVLQGAGGALVSANSVAYLVEVYPPTRRGFVVGVWEASIAVGQGVGPVVGGFLIALYGWPAVFYANIPVGLAMLAMIPRFMIEPPRERSRQAFDFLGAGLFGAGIAALLYSLTESYRLGWTSPPVAGGLAAAAVCAVLFVVTERRVRQPMIDLGMFANLTFSAGNLAKVSGYLPFAANGFLLPFYLTQGLGLSPAAVGAFMTPLPIGMLVSSLVAGPLSDRVGTRLLGPAGLAIQALACLLMALVSPEHGPWPAAVAMLLAGVGIGTFIAPNDSAILSATPPGRLGVANGIMGLARTLGLLLGVSVGGTLLSARLLANDGDFLPSFRQVYWVITAVTAAGIWLAAVRDRRTSLSQ</sequence>
<feature type="transmembrane region" description="Helical" evidence="9">
    <location>
        <begin position="350"/>
        <end position="370"/>
    </location>
</feature>
<dbReference type="Gene3D" id="1.20.1720.10">
    <property type="entry name" value="Multidrug resistance protein D"/>
    <property type="match status" value="1"/>
</dbReference>
<evidence type="ECO:0000256" key="2">
    <source>
        <dbReference type="ARBA" id="ARBA00008537"/>
    </source>
</evidence>
<evidence type="ECO:0000256" key="6">
    <source>
        <dbReference type="ARBA" id="ARBA00022989"/>
    </source>
</evidence>
<feature type="transmembrane region" description="Helical" evidence="9">
    <location>
        <begin position="248"/>
        <end position="265"/>
    </location>
</feature>
<feature type="transmembrane region" description="Helical" evidence="9">
    <location>
        <begin position="28"/>
        <end position="46"/>
    </location>
</feature>
<dbReference type="InterPro" id="IPR036259">
    <property type="entry name" value="MFS_trans_sf"/>
</dbReference>